<sequence length="81" mass="9280">MLVQRFQKEQNLKKLDQRPNMEEWTMTPVDVNAYYTPSKNMIVFPAGILQTPFFDPNIPISLNFGSIASIIGHELIHAFDA</sequence>
<dbReference type="InterPro" id="IPR018497">
    <property type="entry name" value="Peptidase_M13_C"/>
</dbReference>
<dbReference type="Gene3D" id="1.10.1380.10">
    <property type="entry name" value="Neutral endopeptidase , domain2"/>
    <property type="match status" value="1"/>
</dbReference>
<dbReference type="PROSITE" id="PS51885">
    <property type="entry name" value="NEPRILYSIN"/>
    <property type="match status" value="1"/>
</dbReference>
<dbReference type="Gene3D" id="3.40.390.10">
    <property type="entry name" value="Collagenase (Catalytic Domain)"/>
    <property type="match status" value="1"/>
</dbReference>
<accession>A0A820JIU8</accession>
<protein>
    <recommendedName>
        <fullName evidence="2">Peptidase M13 C-terminal domain-containing protein</fullName>
    </recommendedName>
</protein>
<gene>
    <name evidence="3" type="ORF">OKA104_LOCUS47449</name>
</gene>
<proteinExistence type="inferred from homology"/>
<comment type="similarity">
    <text evidence="1">Belongs to the peptidase M13 family.</text>
</comment>
<feature type="non-terminal residue" evidence="3">
    <location>
        <position position="1"/>
    </location>
</feature>
<dbReference type="GO" id="GO:0004222">
    <property type="term" value="F:metalloendopeptidase activity"/>
    <property type="evidence" value="ECO:0007669"/>
    <property type="project" value="InterPro"/>
</dbReference>
<dbReference type="EMBL" id="CAJOAY010018839">
    <property type="protein sequence ID" value="CAF4324866.1"/>
    <property type="molecule type" value="Genomic_DNA"/>
</dbReference>
<dbReference type="GO" id="GO:0005886">
    <property type="term" value="C:plasma membrane"/>
    <property type="evidence" value="ECO:0007669"/>
    <property type="project" value="TreeGrafter"/>
</dbReference>
<evidence type="ECO:0000313" key="3">
    <source>
        <dbReference type="EMBL" id="CAF4324866.1"/>
    </source>
</evidence>
<dbReference type="Pfam" id="PF01431">
    <property type="entry name" value="Peptidase_M13"/>
    <property type="match status" value="1"/>
</dbReference>
<dbReference type="SUPFAM" id="SSF55486">
    <property type="entry name" value="Metalloproteases ('zincins'), catalytic domain"/>
    <property type="match status" value="1"/>
</dbReference>
<evidence type="ECO:0000259" key="2">
    <source>
        <dbReference type="Pfam" id="PF01431"/>
    </source>
</evidence>
<dbReference type="InterPro" id="IPR024079">
    <property type="entry name" value="MetalloPept_cat_dom_sf"/>
</dbReference>
<evidence type="ECO:0000313" key="4">
    <source>
        <dbReference type="Proteomes" id="UP000663881"/>
    </source>
</evidence>
<dbReference type="PANTHER" id="PTHR11733:SF167">
    <property type="entry name" value="FI17812P1-RELATED"/>
    <property type="match status" value="1"/>
</dbReference>
<feature type="domain" description="Peptidase M13 C-terminal" evidence="2">
    <location>
        <begin position="32"/>
        <end position="80"/>
    </location>
</feature>
<dbReference type="PRINTS" id="PR00786">
    <property type="entry name" value="NEPRILYSIN"/>
</dbReference>
<organism evidence="3 4">
    <name type="scientific">Adineta steineri</name>
    <dbReference type="NCBI Taxonomy" id="433720"/>
    <lineage>
        <taxon>Eukaryota</taxon>
        <taxon>Metazoa</taxon>
        <taxon>Spiralia</taxon>
        <taxon>Gnathifera</taxon>
        <taxon>Rotifera</taxon>
        <taxon>Eurotatoria</taxon>
        <taxon>Bdelloidea</taxon>
        <taxon>Adinetida</taxon>
        <taxon>Adinetidae</taxon>
        <taxon>Adineta</taxon>
    </lineage>
</organism>
<name>A0A820JIU8_9BILA</name>
<comment type="caution">
    <text evidence="3">The sequence shown here is derived from an EMBL/GenBank/DDBJ whole genome shotgun (WGS) entry which is preliminary data.</text>
</comment>
<dbReference type="GO" id="GO:0016485">
    <property type="term" value="P:protein processing"/>
    <property type="evidence" value="ECO:0007669"/>
    <property type="project" value="TreeGrafter"/>
</dbReference>
<evidence type="ECO:0000256" key="1">
    <source>
        <dbReference type="ARBA" id="ARBA00007357"/>
    </source>
</evidence>
<dbReference type="PANTHER" id="PTHR11733">
    <property type="entry name" value="ZINC METALLOPROTEASE FAMILY M13 NEPRILYSIN-RELATED"/>
    <property type="match status" value="1"/>
</dbReference>
<dbReference type="InterPro" id="IPR042089">
    <property type="entry name" value="Peptidase_M13_dom_2"/>
</dbReference>
<dbReference type="Proteomes" id="UP000663881">
    <property type="component" value="Unassembled WGS sequence"/>
</dbReference>
<dbReference type="InterPro" id="IPR000718">
    <property type="entry name" value="Peptidase_M13"/>
</dbReference>
<dbReference type="AlphaFoldDB" id="A0A820JIU8"/>
<reference evidence="3" key="1">
    <citation type="submission" date="2021-02" db="EMBL/GenBank/DDBJ databases">
        <authorList>
            <person name="Nowell W R."/>
        </authorList>
    </citation>
    <scope>NUCLEOTIDE SEQUENCE</scope>
</reference>